<feature type="region of interest" description="Disordered" evidence="1">
    <location>
        <begin position="90"/>
        <end position="117"/>
    </location>
</feature>
<comment type="caution">
    <text evidence="2">The sequence shown here is derived from an EMBL/GenBank/DDBJ whole genome shotgun (WGS) entry which is preliminary data.</text>
</comment>
<proteinExistence type="predicted"/>
<evidence type="ECO:0000313" key="3">
    <source>
        <dbReference type="Proteomes" id="UP000247409"/>
    </source>
</evidence>
<dbReference type="AlphaFoldDB" id="A0A2V3IS94"/>
<keyword evidence="3" id="KW-1185">Reference proteome</keyword>
<evidence type="ECO:0000256" key="1">
    <source>
        <dbReference type="SAM" id="MobiDB-lite"/>
    </source>
</evidence>
<accession>A0A2V3IS94</accession>
<organism evidence="2 3">
    <name type="scientific">Gracilariopsis chorda</name>
    <dbReference type="NCBI Taxonomy" id="448386"/>
    <lineage>
        <taxon>Eukaryota</taxon>
        <taxon>Rhodophyta</taxon>
        <taxon>Florideophyceae</taxon>
        <taxon>Rhodymeniophycidae</taxon>
        <taxon>Gracilariales</taxon>
        <taxon>Gracilariaceae</taxon>
        <taxon>Gracilariopsis</taxon>
    </lineage>
</organism>
<dbReference type="EMBL" id="NBIV01000075">
    <property type="protein sequence ID" value="PXF44991.1"/>
    <property type="molecule type" value="Genomic_DNA"/>
</dbReference>
<sequence length="480" mass="54277">MPFQPRGVSVFNSAFETHFPNVLLSGVLAFLVLLELENVTDVLVYRHYSINKRSLDTYMLYSRISSIRSVFRTLGGVEWASNQVATVPKSSVPSHYRRHSGERPSSEAHRLPSTKDCTPRGVPCPQLRYRKLLFPLLIRFTLLALQLFAIYSSSTTTRDVPVTPNFNLVLSNNTKPLPSPKGNFPSCRSWIQSTRGVEQNGDVLLCIDSEESRRFEGQPSQNTTLHFLFSPDENRFEFIVRDHLAMESRVFVKAKISFLSGENVGVAPLRPDLTSDNGTAEELVKKVMVNALRRQRVEIRMDDIRTFTDSNVTYNYSCSLDLCDRVKLSNAVLDELRTLKLDVNKTSTGVWLFNGTGYIFEDKKAIAVVSSNRVAQGWFLIIWVALLLTRLIANRWLSDFEELAYAALKKVHGERMSVGPLAVTEHRAPVFVRKFSDGRVGHIGFRPASPRQRVVESFQDCEVVLGTIRHTRGTKGNSYP</sequence>
<dbReference type="OrthoDB" id="10547769at2759"/>
<name>A0A2V3IS94_9FLOR</name>
<reference evidence="2 3" key="1">
    <citation type="journal article" date="2018" name="Mol. Biol. Evol.">
        <title>Analysis of the draft genome of the red seaweed Gracilariopsis chorda provides insights into genome size evolution in Rhodophyta.</title>
        <authorList>
            <person name="Lee J."/>
            <person name="Yang E.C."/>
            <person name="Graf L."/>
            <person name="Yang J.H."/>
            <person name="Qiu H."/>
            <person name="Zel Zion U."/>
            <person name="Chan C.X."/>
            <person name="Stephens T.G."/>
            <person name="Weber A.P.M."/>
            <person name="Boo G.H."/>
            <person name="Boo S.M."/>
            <person name="Kim K.M."/>
            <person name="Shin Y."/>
            <person name="Jung M."/>
            <person name="Lee S.J."/>
            <person name="Yim H.S."/>
            <person name="Lee J.H."/>
            <person name="Bhattacharya D."/>
            <person name="Yoon H.S."/>
        </authorList>
    </citation>
    <scope>NUCLEOTIDE SEQUENCE [LARGE SCALE GENOMIC DNA]</scope>
    <source>
        <strain evidence="2 3">SKKU-2015</strain>
        <tissue evidence="2">Whole body</tissue>
    </source>
</reference>
<feature type="compositionally biased region" description="Basic and acidic residues" evidence="1">
    <location>
        <begin position="99"/>
        <end position="110"/>
    </location>
</feature>
<evidence type="ECO:0000313" key="2">
    <source>
        <dbReference type="EMBL" id="PXF44991.1"/>
    </source>
</evidence>
<protein>
    <submittedName>
        <fullName evidence="2">Uncharacterized protein</fullName>
    </submittedName>
</protein>
<dbReference type="Proteomes" id="UP000247409">
    <property type="component" value="Unassembled WGS sequence"/>
</dbReference>
<gene>
    <name evidence="2" type="ORF">BWQ96_05238</name>
</gene>